<proteinExistence type="predicted"/>
<name>A0ACB9P428_9MYRT</name>
<evidence type="ECO:0000313" key="2">
    <source>
        <dbReference type="Proteomes" id="UP001057402"/>
    </source>
</evidence>
<keyword evidence="2" id="KW-1185">Reference proteome</keyword>
<evidence type="ECO:0000313" key="1">
    <source>
        <dbReference type="EMBL" id="KAI4343161.1"/>
    </source>
</evidence>
<organism evidence="1 2">
    <name type="scientific">Melastoma candidum</name>
    <dbReference type="NCBI Taxonomy" id="119954"/>
    <lineage>
        <taxon>Eukaryota</taxon>
        <taxon>Viridiplantae</taxon>
        <taxon>Streptophyta</taxon>
        <taxon>Embryophyta</taxon>
        <taxon>Tracheophyta</taxon>
        <taxon>Spermatophyta</taxon>
        <taxon>Magnoliopsida</taxon>
        <taxon>eudicotyledons</taxon>
        <taxon>Gunneridae</taxon>
        <taxon>Pentapetalae</taxon>
        <taxon>rosids</taxon>
        <taxon>malvids</taxon>
        <taxon>Myrtales</taxon>
        <taxon>Melastomataceae</taxon>
        <taxon>Melastomatoideae</taxon>
        <taxon>Melastomateae</taxon>
        <taxon>Melastoma</taxon>
    </lineage>
</organism>
<protein>
    <submittedName>
        <fullName evidence="1">Uncharacterized protein</fullName>
    </submittedName>
</protein>
<accession>A0ACB9P428</accession>
<comment type="caution">
    <text evidence="1">The sequence shown here is derived from an EMBL/GenBank/DDBJ whole genome shotgun (WGS) entry which is preliminary data.</text>
</comment>
<reference evidence="2" key="1">
    <citation type="journal article" date="2023" name="Front. Plant Sci.">
        <title>Chromosomal-level genome assembly of Melastoma candidum provides insights into trichome evolution.</title>
        <authorList>
            <person name="Zhong Y."/>
            <person name="Wu W."/>
            <person name="Sun C."/>
            <person name="Zou P."/>
            <person name="Liu Y."/>
            <person name="Dai S."/>
            <person name="Zhou R."/>
        </authorList>
    </citation>
    <scope>NUCLEOTIDE SEQUENCE [LARGE SCALE GENOMIC DNA]</scope>
</reference>
<dbReference type="EMBL" id="CM042886">
    <property type="protein sequence ID" value="KAI4343161.1"/>
    <property type="molecule type" value="Genomic_DNA"/>
</dbReference>
<feature type="non-terminal residue" evidence="1">
    <location>
        <position position="368"/>
    </location>
</feature>
<dbReference type="Proteomes" id="UP001057402">
    <property type="component" value="Chromosome 7"/>
</dbReference>
<gene>
    <name evidence="1" type="ORF">MLD38_027697</name>
</gene>
<sequence length="368" mass="40641">MGTPGKDCFALALASRLQTLSFSYHNLLVFLALLVSARLALALLHWAHPGGPAWGRYFLSCVGRPRPAGPIPGPRGLPFLGSMGIMGSPLAHRELAACAESFCARRLMAFSLGENRVVITSDPDVAREILNGASFANRPVKESAQGLMFDRAMGFAPFGSYWRNLRKIAAAHLLCSKQVAATETRRGEIADQMSSIVYSSVADGSPFVSIRDMLRRASLCNMMSSVFGRCYKLGLGDDGDQEMRELVSMVDAGYDLLGKFNWSDHLPWITGLDVQGVRFGCNKLVPRVRQFLNQIITEHRATDQKPGEGDKNMDFVQVLMSLDGRDKLEEDDMIAVLWEMIFRGTDTVAVLIEWVIARMVIHPDIQSK</sequence>